<evidence type="ECO:0000313" key="2">
    <source>
        <dbReference type="EMBL" id="SEQ74446.1"/>
    </source>
</evidence>
<feature type="transmembrane region" description="Helical" evidence="1">
    <location>
        <begin position="6"/>
        <end position="26"/>
    </location>
</feature>
<gene>
    <name evidence="2" type="ORF">SAMN05216600_109104</name>
</gene>
<keyword evidence="3" id="KW-1185">Reference proteome</keyword>
<evidence type="ECO:0000313" key="3">
    <source>
        <dbReference type="Proteomes" id="UP000198512"/>
    </source>
</evidence>
<keyword evidence="1" id="KW-0472">Membrane</keyword>
<evidence type="ECO:0000256" key="1">
    <source>
        <dbReference type="SAM" id="Phobius"/>
    </source>
</evidence>
<protein>
    <recommendedName>
        <fullName evidence="4">MAPEG family protein</fullName>
    </recommendedName>
</protein>
<keyword evidence="1" id="KW-1133">Transmembrane helix</keyword>
<name>A0ABY1BFN7_9PSED</name>
<reference evidence="2 3" key="1">
    <citation type="submission" date="2016-10" db="EMBL/GenBank/DDBJ databases">
        <authorList>
            <person name="Varghese N."/>
            <person name="Submissions S."/>
        </authorList>
    </citation>
    <scope>NUCLEOTIDE SEQUENCE [LARGE SCALE GENOMIC DNA]</scope>
    <source>
        <strain evidence="2 3">CIP 109853</strain>
    </source>
</reference>
<dbReference type="Proteomes" id="UP000198512">
    <property type="component" value="Unassembled WGS sequence"/>
</dbReference>
<sequence length="52" mass="5915">MSPEMFLLLVVVGWLLMTLAFLRGILRLTRPHRPVELDTPADQGAELLRATR</sequence>
<proteinExistence type="predicted"/>
<accession>A0ABY1BFN7</accession>
<dbReference type="EMBL" id="FOFP01000009">
    <property type="protein sequence ID" value="SEQ74446.1"/>
    <property type="molecule type" value="Genomic_DNA"/>
</dbReference>
<dbReference type="RefSeq" id="WP_167362809.1">
    <property type="nucleotide sequence ID" value="NZ_FOFP01000009.1"/>
</dbReference>
<organism evidence="2 3">
    <name type="scientific">Pseudomonas cuatrocienegasensis</name>
    <dbReference type="NCBI Taxonomy" id="543360"/>
    <lineage>
        <taxon>Bacteria</taxon>
        <taxon>Pseudomonadati</taxon>
        <taxon>Pseudomonadota</taxon>
        <taxon>Gammaproteobacteria</taxon>
        <taxon>Pseudomonadales</taxon>
        <taxon>Pseudomonadaceae</taxon>
        <taxon>Pseudomonas</taxon>
    </lineage>
</organism>
<keyword evidence="1" id="KW-0812">Transmembrane</keyword>
<evidence type="ECO:0008006" key="4">
    <source>
        <dbReference type="Google" id="ProtNLM"/>
    </source>
</evidence>
<comment type="caution">
    <text evidence="2">The sequence shown here is derived from an EMBL/GenBank/DDBJ whole genome shotgun (WGS) entry which is preliminary data.</text>
</comment>